<feature type="chain" id="PRO_5030160877" description="Peptidase C1A papain C-terminal domain-containing protein" evidence="4">
    <location>
        <begin position="20"/>
        <end position="302"/>
    </location>
</feature>
<name>A0A6V2CPX5_9STRA</name>
<keyword evidence="4" id="KW-0732">Signal</keyword>
<dbReference type="InterPro" id="IPR000169">
    <property type="entry name" value="Pept_cys_AS"/>
</dbReference>
<dbReference type="GO" id="GO:0006508">
    <property type="term" value="P:proteolysis"/>
    <property type="evidence" value="ECO:0007669"/>
    <property type="project" value="InterPro"/>
</dbReference>
<organism evidence="7">
    <name type="scientific">Ditylum brightwellii</name>
    <dbReference type="NCBI Taxonomy" id="49249"/>
    <lineage>
        <taxon>Eukaryota</taxon>
        <taxon>Sar</taxon>
        <taxon>Stramenopiles</taxon>
        <taxon>Ochrophyta</taxon>
        <taxon>Bacillariophyta</taxon>
        <taxon>Mediophyceae</taxon>
        <taxon>Lithodesmiophycidae</taxon>
        <taxon>Lithodesmiales</taxon>
        <taxon>Lithodesmiaceae</taxon>
        <taxon>Ditylum</taxon>
    </lineage>
</organism>
<dbReference type="GO" id="GO:0008234">
    <property type="term" value="F:cysteine-type peptidase activity"/>
    <property type="evidence" value="ECO:0007669"/>
    <property type="project" value="InterPro"/>
</dbReference>
<keyword evidence="3" id="KW-1015">Disulfide bond</keyword>
<dbReference type="InterPro" id="IPR000668">
    <property type="entry name" value="Peptidase_C1A_C"/>
</dbReference>
<dbReference type="EMBL" id="HBNS01010513">
    <property type="protein sequence ID" value="CAE4594970.1"/>
    <property type="molecule type" value="Transcribed_RNA"/>
</dbReference>
<comment type="similarity">
    <text evidence="1">Belongs to the peptidase C1 family.</text>
</comment>
<dbReference type="Pfam" id="PF08246">
    <property type="entry name" value="Inhibitor_I29"/>
    <property type="match status" value="1"/>
</dbReference>
<proteinExistence type="inferred from homology"/>
<accession>A0A6V2CPX5</accession>
<dbReference type="SMART" id="SM00848">
    <property type="entry name" value="Inhibitor_I29"/>
    <property type="match status" value="1"/>
</dbReference>
<reference evidence="7" key="1">
    <citation type="submission" date="2021-01" db="EMBL/GenBank/DDBJ databases">
        <authorList>
            <person name="Corre E."/>
            <person name="Pelletier E."/>
            <person name="Niang G."/>
            <person name="Scheremetjew M."/>
            <person name="Finn R."/>
            <person name="Kale V."/>
            <person name="Holt S."/>
            <person name="Cochrane G."/>
            <person name="Meng A."/>
            <person name="Brown T."/>
            <person name="Cohen L."/>
        </authorList>
    </citation>
    <scope>NUCLEOTIDE SEQUENCE</scope>
    <source>
        <strain evidence="7">GSO104</strain>
    </source>
</reference>
<evidence type="ECO:0000259" key="6">
    <source>
        <dbReference type="SMART" id="SM00848"/>
    </source>
</evidence>
<evidence type="ECO:0000313" key="7">
    <source>
        <dbReference type="EMBL" id="CAE4594970.1"/>
    </source>
</evidence>
<feature type="signal peptide" evidence="4">
    <location>
        <begin position="1"/>
        <end position="19"/>
    </location>
</feature>
<dbReference type="SUPFAM" id="SSF54001">
    <property type="entry name" value="Cysteine proteinases"/>
    <property type="match status" value="1"/>
</dbReference>
<evidence type="ECO:0000256" key="4">
    <source>
        <dbReference type="SAM" id="SignalP"/>
    </source>
</evidence>
<dbReference type="PROSITE" id="PS00139">
    <property type="entry name" value="THIOL_PROTEASE_CYS"/>
    <property type="match status" value="1"/>
</dbReference>
<gene>
    <name evidence="7" type="ORF">DBRI00130_LOCUS8487</name>
</gene>
<dbReference type="InterPro" id="IPR039417">
    <property type="entry name" value="Peptidase_C1A_papain-like"/>
</dbReference>
<dbReference type="InterPro" id="IPR013128">
    <property type="entry name" value="Peptidase_C1A"/>
</dbReference>
<evidence type="ECO:0000259" key="5">
    <source>
        <dbReference type="SMART" id="SM00645"/>
    </source>
</evidence>
<dbReference type="InterPro" id="IPR013201">
    <property type="entry name" value="Prot_inhib_I29"/>
</dbReference>
<dbReference type="InterPro" id="IPR038765">
    <property type="entry name" value="Papain-like_cys_pep_sf"/>
</dbReference>
<protein>
    <recommendedName>
        <fullName evidence="8">Peptidase C1A papain C-terminal domain-containing protein</fullName>
    </recommendedName>
</protein>
<feature type="domain" description="Cathepsin propeptide inhibitor" evidence="6">
    <location>
        <begin position="54"/>
        <end position="112"/>
    </location>
</feature>
<evidence type="ECO:0000256" key="3">
    <source>
        <dbReference type="ARBA" id="ARBA00023157"/>
    </source>
</evidence>
<keyword evidence="2" id="KW-0865">Zymogen</keyword>
<dbReference type="Pfam" id="PF00112">
    <property type="entry name" value="Peptidase_C1"/>
    <property type="match status" value="1"/>
</dbReference>
<evidence type="ECO:0008006" key="8">
    <source>
        <dbReference type="Google" id="ProtNLM"/>
    </source>
</evidence>
<dbReference type="SMART" id="SM00645">
    <property type="entry name" value="Pept_C1"/>
    <property type="match status" value="1"/>
</dbReference>
<dbReference type="PANTHER" id="PTHR12411">
    <property type="entry name" value="CYSTEINE PROTEASE FAMILY C1-RELATED"/>
    <property type="match status" value="1"/>
</dbReference>
<evidence type="ECO:0000256" key="2">
    <source>
        <dbReference type="ARBA" id="ARBA00023145"/>
    </source>
</evidence>
<feature type="domain" description="Peptidase C1A papain C-terminal" evidence="5">
    <location>
        <begin position="157"/>
        <end position="302"/>
    </location>
</feature>
<dbReference type="CDD" id="cd02248">
    <property type="entry name" value="Peptidase_C1A"/>
    <property type="match status" value="1"/>
</dbReference>
<dbReference type="Gene3D" id="3.90.70.10">
    <property type="entry name" value="Cysteine proteinases"/>
    <property type="match status" value="1"/>
</dbReference>
<evidence type="ECO:0000256" key="1">
    <source>
        <dbReference type="ARBA" id="ARBA00008455"/>
    </source>
</evidence>
<sequence>MNRFALALVLLFGGDLVSSYQATPNDAVMSSIVLGGDDGAMLGSSVGEELRSMFVEWVNEFEKEYPSVEEMLERMLVWVENHARIEEHNNQEPAPSFTLAHNRFSDMTQDEFQQMHFLGDFATGIDAEKVKVQKKFSTPAVEEAERRMLRSQKTSSLADMINWVESGAVAPVKNQGHCGDCWAFSTTGAIEGARFIKTGELTPLSEQMLTDCDTKVDNGCQGGLMDNAFKYDETIKGLCSEEDYPYEAANKECRMDSCTAVPDTELKTYVDVDDQDAEALMAAVNIGPVSVAIQAGQVRFCC</sequence>
<dbReference type="AlphaFoldDB" id="A0A6V2CPX5"/>